<proteinExistence type="predicted"/>
<gene>
    <name evidence="1" type="ORF">Q31a_44520</name>
</gene>
<dbReference type="KEGG" id="ahel:Q31a_44520"/>
<evidence type="ECO:0000313" key="1">
    <source>
        <dbReference type="EMBL" id="QDV26081.1"/>
    </source>
</evidence>
<evidence type="ECO:0000313" key="2">
    <source>
        <dbReference type="Proteomes" id="UP000318017"/>
    </source>
</evidence>
<organism evidence="1 2">
    <name type="scientific">Aureliella helgolandensis</name>
    <dbReference type="NCBI Taxonomy" id="2527968"/>
    <lineage>
        <taxon>Bacteria</taxon>
        <taxon>Pseudomonadati</taxon>
        <taxon>Planctomycetota</taxon>
        <taxon>Planctomycetia</taxon>
        <taxon>Pirellulales</taxon>
        <taxon>Pirellulaceae</taxon>
        <taxon>Aureliella</taxon>
    </lineage>
</organism>
<reference evidence="1 2" key="1">
    <citation type="submission" date="2019-02" db="EMBL/GenBank/DDBJ databases">
        <title>Deep-cultivation of Planctomycetes and their phenomic and genomic characterization uncovers novel biology.</title>
        <authorList>
            <person name="Wiegand S."/>
            <person name="Jogler M."/>
            <person name="Boedeker C."/>
            <person name="Pinto D."/>
            <person name="Vollmers J."/>
            <person name="Rivas-Marin E."/>
            <person name="Kohn T."/>
            <person name="Peeters S.H."/>
            <person name="Heuer A."/>
            <person name="Rast P."/>
            <person name="Oberbeckmann S."/>
            <person name="Bunk B."/>
            <person name="Jeske O."/>
            <person name="Meyerdierks A."/>
            <person name="Storesund J.E."/>
            <person name="Kallscheuer N."/>
            <person name="Luecker S."/>
            <person name="Lage O.M."/>
            <person name="Pohl T."/>
            <person name="Merkel B.J."/>
            <person name="Hornburger P."/>
            <person name="Mueller R.-W."/>
            <person name="Bruemmer F."/>
            <person name="Labrenz M."/>
            <person name="Spormann A.M."/>
            <person name="Op den Camp H."/>
            <person name="Overmann J."/>
            <person name="Amann R."/>
            <person name="Jetten M.S.M."/>
            <person name="Mascher T."/>
            <person name="Medema M.H."/>
            <person name="Devos D.P."/>
            <person name="Kaster A.-K."/>
            <person name="Ovreas L."/>
            <person name="Rohde M."/>
            <person name="Galperin M.Y."/>
            <person name="Jogler C."/>
        </authorList>
    </citation>
    <scope>NUCLEOTIDE SEQUENCE [LARGE SCALE GENOMIC DNA]</scope>
    <source>
        <strain evidence="1 2">Q31a</strain>
    </source>
</reference>
<dbReference type="AlphaFoldDB" id="A0A518GBT7"/>
<dbReference type="EMBL" id="CP036298">
    <property type="protein sequence ID" value="QDV26081.1"/>
    <property type="molecule type" value="Genomic_DNA"/>
</dbReference>
<name>A0A518GBT7_9BACT</name>
<dbReference type="Proteomes" id="UP000318017">
    <property type="component" value="Chromosome"/>
</dbReference>
<accession>A0A518GBT7</accession>
<protein>
    <submittedName>
        <fullName evidence="1">Uncharacterized protein</fullName>
    </submittedName>
</protein>
<sequence>MERKDKEPIHTVERGRIQLPIWENQREDGSAWFNVTVKRLFKSGGEWQESQTFGREDLLALSEGVTEAYRWIWEQRNTARKSTKRTA</sequence>
<keyword evidence="2" id="KW-1185">Reference proteome</keyword>